<keyword evidence="3" id="KW-0498">Mitosis</keyword>
<keyword evidence="6" id="KW-1185">Reference proteome</keyword>
<dbReference type="PANTHER" id="PTHR12827:SF3">
    <property type="entry name" value="ANAPHASE-PROMOTING COMPLEX SUBUNIT 1"/>
    <property type="match status" value="1"/>
</dbReference>
<dbReference type="GO" id="GO:0070979">
    <property type="term" value="P:protein K11-linked ubiquitination"/>
    <property type="evidence" value="ECO:0007669"/>
    <property type="project" value="TreeGrafter"/>
</dbReference>
<evidence type="ECO:0000256" key="3">
    <source>
        <dbReference type="ARBA" id="ARBA00022776"/>
    </source>
</evidence>
<comment type="similarity">
    <text evidence="1">Belongs to the APC1 family.</text>
</comment>
<name>A0A0D2IY02_9CHLO</name>
<organism evidence="5 6">
    <name type="scientific">Monoraphidium neglectum</name>
    <dbReference type="NCBI Taxonomy" id="145388"/>
    <lineage>
        <taxon>Eukaryota</taxon>
        <taxon>Viridiplantae</taxon>
        <taxon>Chlorophyta</taxon>
        <taxon>core chlorophytes</taxon>
        <taxon>Chlorophyceae</taxon>
        <taxon>CS clade</taxon>
        <taxon>Sphaeropleales</taxon>
        <taxon>Selenastraceae</taxon>
        <taxon>Monoraphidium</taxon>
    </lineage>
</organism>
<evidence type="ECO:0000256" key="2">
    <source>
        <dbReference type="ARBA" id="ARBA00022618"/>
    </source>
</evidence>
<dbReference type="OrthoDB" id="26401at2759"/>
<dbReference type="GO" id="GO:0005680">
    <property type="term" value="C:anaphase-promoting complex"/>
    <property type="evidence" value="ECO:0007669"/>
    <property type="project" value="InterPro"/>
</dbReference>
<keyword evidence="4" id="KW-0131">Cell cycle</keyword>
<dbReference type="GeneID" id="25732789"/>
<dbReference type="KEGG" id="mng:MNEG_15156"/>
<keyword evidence="2" id="KW-0132">Cell division</keyword>
<proteinExistence type="inferred from homology"/>
<dbReference type="AlphaFoldDB" id="A0A0D2IY02"/>
<gene>
    <name evidence="5" type="ORF">MNEG_15156</name>
</gene>
<dbReference type="GO" id="GO:0007091">
    <property type="term" value="P:metaphase/anaphase transition of mitotic cell cycle"/>
    <property type="evidence" value="ECO:0007669"/>
    <property type="project" value="TreeGrafter"/>
</dbReference>
<reference evidence="5 6" key="1">
    <citation type="journal article" date="2013" name="BMC Genomics">
        <title>Reconstruction of the lipid metabolism for the microalga Monoraphidium neglectum from its genome sequence reveals characteristics suitable for biofuel production.</title>
        <authorList>
            <person name="Bogen C."/>
            <person name="Al-Dilaimi A."/>
            <person name="Albersmeier A."/>
            <person name="Wichmann J."/>
            <person name="Grundmann M."/>
            <person name="Rupp O."/>
            <person name="Lauersen K.J."/>
            <person name="Blifernez-Klassen O."/>
            <person name="Kalinowski J."/>
            <person name="Goesmann A."/>
            <person name="Mussgnug J.H."/>
            <person name="Kruse O."/>
        </authorList>
    </citation>
    <scope>NUCLEOTIDE SEQUENCE [LARGE SCALE GENOMIC DNA]</scope>
    <source>
        <strain evidence="5 6">SAG 48.87</strain>
    </source>
</reference>
<dbReference type="GO" id="GO:0031145">
    <property type="term" value="P:anaphase-promoting complex-dependent catabolic process"/>
    <property type="evidence" value="ECO:0007669"/>
    <property type="project" value="TreeGrafter"/>
</dbReference>
<dbReference type="InterPro" id="IPR011989">
    <property type="entry name" value="ARM-like"/>
</dbReference>
<sequence length="351" mass="35610">MMSSVAPQPLKVDASENDPDLQAKQQAGLLALAARTLALPLGRGAAALGTLRALPGEPLRPPPLCLSGLASEAPRCVVALDLANATAAPGAGAAAELTAWPEFHNGVASALSLATVSPAASGGGGAAGGVFGRAWVDVARQDGPSYAQAGLLMALGLRGQLEQLTWTDLYRHLSFQHDATTIAVCLGMAAAKRGTMDATVARMLFLHLPARHPNSFPEIELSPLVQAASLMGTGLLYQGSCHRLMAETLLEEIGRRPGVPPPPGSGARGGAFTGYGWHGAAGAGRPAGAPPAALQGVTHNRRARACVPAAAPEVVDLLRVEQGGLTGGSRLHVSSASVSGAVYLADPTLKL</sequence>
<dbReference type="RefSeq" id="XP_013891827.1">
    <property type="nucleotide sequence ID" value="XM_014036373.1"/>
</dbReference>
<dbReference type="Gene3D" id="1.25.10.10">
    <property type="entry name" value="Leucine-rich Repeat Variant"/>
    <property type="match status" value="1"/>
</dbReference>
<protein>
    <submittedName>
        <fullName evidence="5">Anaphase-promoting complex subunit 1</fullName>
    </submittedName>
</protein>
<evidence type="ECO:0000256" key="4">
    <source>
        <dbReference type="ARBA" id="ARBA00023306"/>
    </source>
</evidence>
<dbReference type="InterPro" id="IPR024990">
    <property type="entry name" value="Apc1"/>
</dbReference>
<dbReference type="GO" id="GO:0051301">
    <property type="term" value="P:cell division"/>
    <property type="evidence" value="ECO:0007669"/>
    <property type="project" value="UniProtKB-KW"/>
</dbReference>
<evidence type="ECO:0000313" key="5">
    <source>
        <dbReference type="EMBL" id="KIY92807.1"/>
    </source>
</evidence>
<dbReference type="GO" id="GO:0060090">
    <property type="term" value="F:molecular adaptor activity"/>
    <property type="evidence" value="ECO:0007669"/>
    <property type="project" value="TreeGrafter"/>
</dbReference>
<dbReference type="STRING" id="145388.A0A0D2IY02"/>
<evidence type="ECO:0000256" key="1">
    <source>
        <dbReference type="ARBA" id="ARBA00010547"/>
    </source>
</evidence>
<accession>A0A0D2IY02</accession>
<dbReference type="EMBL" id="KK105298">
    <property type="protein sequence ID" value="KIY92807.1"/>
    <property type="molecule type" value="Genomic_DNA"/>
</dbReference>
<evidence type="ECO:0000313" key="6">
    <source>
        <dbReference type="Proteomes" id="UP000054498"/>
    </source>
</evidence>
<dbReference type="PANTHER" id="PTHR12827">
    <property type="entry name" value="MEIOTIC CHECKPOINT REGULATOR TSG24 FAMILY MEMBER"/>
    <property type="match status" value="1"/>
</dbReference>
<dbReference type="Proteomes" id="UP000054498">
    <property type="component" value="Unassembled WGS sequence"/>
</dbReference>